<evidence type="ECO:0000256" key="7">
    <source>
        <dbReference type="ARBA" id="ARBA00022840"/>
    </source>
</evidence>
<reference evidence="10 11" key="1">
    <citation type="journal article" date="2014" name="Appl. Environ. Microbiol.">
        <title>Genomic features of a bumble bee symbiont reflect its host environment.</title>
        <authorList>
            <person name="Martinson V.G."/>
            <person name="Magoc T."/>
            <person name="Koch H."/>
            <person name="Salzberg S.L."/>
            <person name="Moran N.A."/>
        </authorList>
    </citation>
    <scope>NUCLEOTIDE SEQUENCE [LARGE SCALE GENOMIC DNA]</scope>
    <source>
        <strain evidence="10 11">Bimp</strain>
    </source>
</reference>
<comment type="catalytic activity">
    <reaction evidence="9">
        <text>N-acetyl-D-glucosamine + ATP = N-acetyl-D-glucosamine 6-phosphate + ADP + H(+)</text>
        <dbReference type="Rhea" id="RHEA:17417"/>
        <dbReference type="ChEBI" id="CHEBI:15378"/>
        <dbReference type="ChEBI" id="CHEBI:30616"/>
        <dbReference type="ChEBI" id="CHEBI:57513"/>
        <dbReference type="ChEBI" id="CHEBI:456216"/>
        <dbReference type="ChEBI" id="CHEBI:506227"/>
        <dbReference type="EC" id="2.7.1.59"/>
    </reaction>
</comment>
<dbReference type="EC" id="2.7.1.59" evidence="1"/>
<comment type="caution">
    <text evidence="10">The sequence shown here is derived from an EMBL/GenBank/DDBJ whole genome shotgun (WGS) entry which is preliminary data.</text>
</comment>
<proteinExistence type="predicted"/>
<evidence type="ECO:0000256" key="4">
    <source>
        <dbReference type="ARBA" id="ARBA00022741"/>
    </source>
</evidence>
<evidence type="ECO:0000256" key="8">
    <source>
        <dbReference type="ARBA" id="ARBA00023277"/>
    </source>
</evidence>
<name>A0AB94ID23_9GAMM</name>
<keyword evidence="8" id="KW-0119">Carbohydrate metabolism</keyword>
<dbReference type="GO" id="GO:0045127">
    <property type="term" value="F:N-acetylglucosamine kinase activity"/>
    <property type="evidence" value="ECO:0007669"/>
    <property type="project" value="UniProtKB-EC"/>
</dbReference>
<dbReference type="InterPro" id="IPR000600">
    <property type="entry name" value="ROK"/>
</dbReference>
<dbReference type="Pfam" id="PF00480">
    <property type="entry name" value="ROK"/>
    <property type="match status" value="1"/>
</dbReference>
<dbReference type="PROSITE" id="PS01125">
    <property type="entry name" value="ROK"/>
    <property type="match status" value="1"/>
</dbReference>
<keyword evidence="6" id="KW-0862">Zinc</keyword>
<evidence type="ECO:0000256" key="5">
    <source>
        <dbReference type="ARBA" id="ARBA00022777"/>
    </source>
</evidence>
<evidence type="ECO:0000256" key="3">
    <source>
        <dbReference type="ARBA" id="ARBA00022723"/>
    </source>
</evidence>
<dbReference type="CDD" id="cd24057">
    <property type="entry name" value="ASKHA_NBD_ROK_NAGK"/>
    <property type="match status" value="1"/>
</dbReference>
<dbReference type="PANTHER" id="PTHR18964:SF162">
    <property type="entry name" value="N-ACETYL-D-GLUCOSAMINE KINASE"/>
    <property type="match status" value="1"/>
</dbReference>
<keyword evidence="2 10" id="KW-0808">Transferase</keyword>
<accession>A0AB94ID23</accession>
<organism evidence="10 11">
    <name type="scientific">Candidatus Schmidhempelia bombi str. Bimp</name>
    <dbReference type="NCBI Taxonomy" id="1387197"/>
    <lineage>
        <taxon>Bacteria</taxon>
        <taxon>Pseudomonadati</taxon>
        <taxon>Pseudomonadota</taxon>
        <taxon>Gammaproteobacteria</taxon>
        <taxon>Orbales</taxon>
        <taxon>Orbaceae</taxon>
        <taxon>Candidatus Schmidhempelia</taxon>
    </lineage>
</organism>
<dbReference type="AlphaFoldDB" id="A0AB94ID23"/>
<evidence type="ECO:0000256" key="9">
    <source>
        <dbReference type="ARBA" id="ARBA00049065"/>
    </source>
</evidence>
<dbReference type="EMBL" id="AWGA01000044">
    <property type="protein sequence ID" value="TEA27323.1"/>
    <property type="molecule type" value="Genomic_DNA"/>
</dbReference>
<dbReference type="NCBIfam" id="NF009835">
    <property type="entry name" value="PRK13310.1"/>
    <property type="match status" value="1"/>
</dbReference>
<dbReference type="Proteomes" id="UP000506160">
    <property type="component" value="Unassembled WGS sequence"/>
</dbReference>
<evidence type="ECO:0000313" key="10">
    <source>
        <dbReference type="EMBL" id="TEA27323.1"/>
    </source>
</evidence>
<dbReference type="PANTHER" id="PTHR18964">
    <property type="entry name" value="ROK (REPRESSOR, ORF, KINASE) FAMILY"/>
    <property type="match status" value="1"/>
</dbReference>
<gene>
    <name evidence="10" type="primary">nagK</name>
    <name evidence="10" type="ORF">O970_04250</name>
</gene>
<dbReference type="Gene3D" id="3.30.420.40">
    <property type="match status" value="2"/>
</dbReference>
<keyword evidence="11" id="KW-1185">Reference proteome</keyword>
<evidence type="ECO:0000313" key="11">
    <source>
        <dbReference type="Proteomes" id="UP000506160"/>
    </source>
</evidence>
<dbReference type="InterPro" id="IPR043129">
    <property type="entry name" value="ATPase_NBD"/>
</dbReference>
<sequence length="302" mass="33593">MLYGFDIGGTKIEMAVFDLALNEIWRKRIDTPHDSYDAFLFAIINLIFEADQKFNSRGQIGIGIAGIVNQKDKTVFTTNIEMVKDKPFIRDLETRVGRDIRIDNDANCFVLSEAYHPEFNHYHSVIGLILGTGLGGGLAIDHAILSGANGCAGEIGHLKLPLNATKVLGNDIPLITCGCGQVGCSERYLSGTGFAWLYRHFYQQSLSAPEIIQRYYDQDKHAIAHVDRYLELLAMYLADILVVLDVELIVIGGGLSNFEQIYTELPKRLPRYLLKMMPPPRIEKARYGDAGGARGAALLWAK</sequence>
<dbReference type="GO" id="GO:0046872">
    <property type="term" value="F:metal ion binding"/>
    <property type="evidence" value="ECO:0007669"/>
    <property type="project" value="UniProtKB-KW"/>
</dbReference>
<keyword evidence="4" id="KW-0547">Nucleotide-binding</keyword>
<keyword evidence="3" id="KW-0479">Metal-binding</keyword>
<evidence type="ECO:0000256" key="6">
    <source>
        <dbReference type="ARBA" id="ARBA00022833"/>
    </source>
</evidence>
<dbReference type="RefSeq" id="WP_024495914.1">
    <property type="nucleotide sequence ID" value="NZ_AWGA01000044.1"/>
</dbReference>
<keyword evidence="7" id="KW-0067">ATP-binding</keyword>
<protein>
    <recommendedName>
        <fullName evidence="1">N-acetylglucosamine kinase</fullName>
        <ecNumber evidence="1">2.7.1.59</ecNumber>
    </recommendedName>
</protein>
<dbReference type="SUPFAM" id="SSF53067">
    <property type="entry name" value="Actin-like ATPase domain"/>
    <property type="match status" value="1"/>
</dbReference>
<dbReference type="GO" id="GO:0005524">
    <property type="term" value="F:ATP binding"/>
    <property type="evidence" value="ECO:0007669"/>
    <property type="project" value="UniProtKB-KW"/>
</dbReference>
<keyword evidence="5 10" id="KW-0418">Kinase</keyword>
<dbReference type="InterPro" id="IPR049874">
    <property type="entry name" value="ROK_cs"/>
</dbReference>
<evidence type="ECO:0000256" key="2">
    <source>
        <dbReference type="ARBA" id="ARBA00022679"/>
    </source>
</evidence>
<evidence type="ECO:0000256" key="1">
    <source>
        <dbReference type="ARBA" id="ARBA00012122"/>
    </source>
</evidence>